<dbReference type="Pfam" id="PF00903">
    <property type="entry name" value="Glyoxalase"/>
    <property type="match status" value="1"/>
</dbReference>
<evidence type="ECO:0000313" key="2">
    <source>
        <dbReference type="EMBL" id="SFM56387.1"/>
    </source>
</evidence>
<dbReference type="STRING" id="260086.SAMN05216207_100190"/>
<proteinExistence type="predicted"/>
<dbReference type="Gene3D" id="3.30.720.120">
    <property type="match status" value="1"/>
</dbReference>
<dbReference type="PANTHER" id="PTHR34109:SF1">
    <property type="entry name" value="VOC DOMAIN-CONTAINING PROTEIN"/>
    <property type="match status" value="1"/>
</dbReference>
<dbReference type="InterPro" id="IPR029068">
    <property type="entry name" value="Glyas_Bleomycin-R_OHBP_Dase"/>
</dbReference>
<dbReference type="Gene3D" id="3.30.720.110">
    <property type="match status" value="1"/>
</dbReference>
<dbReference type="PROSITE" id="PS51819">
    <property type="entry name" value="VOC"/>
    <property type="match status" value="1"/>
</dbReference>
<dbReference type="Proteomes" id="UP000199614">
    <property type="component" value="Unassembled WGS sequence"/>
</dbReference>
<name>A0A1I4RVU7_PSUAM</name>
<dbReference type="EMBL" id="FOUY01000001">
    <property type="protein sequence ID" value="SFM56387.1"/>
    <property type="molecule type" value="Genomic_DNA"/>
</dbReference>
<dbReference type="SUPFAM" id="SSF54593">
    <property type="entry name" value="Glyoxalase/Bleomycin resistance protein/Dihydroxybiphenyl dioxygenase"/>
    <property type="match status" value="1"/>
</dbReference>
<evidence type="ECO:0000313" key="3">
    <source>
        <dbReference type="Proteomes" id="UP000199614"/>
    </source>
</evidence>
<dbReference type="AlphaFoldDB" id="A0A1I4RVU7"/>
<evidence type="ECO:0000259" key="1">
    <source>
        <dbReference type="PROSITE" id="PS51819"/>
    </source>
</evidence>
<dbReference type="PANTHER" id="PTHR34109">
    <property type="entry name" value="BNAUNNG04460D PROTEIN-RELATED"/>
    <property type="match status" value="1"/>
</dbReference>
<organism evidence="2 3">
    <name type="scientific">Pseudonocardia ammonioxydans</name>
    <dbReference type="NCBI Taxonomy" id="260086"/>
    <lineage>
        <taxon>Bacteria</taxon>
        <taxon>Bacillati</taxon>
        <taxon>Actinomycetota</taxon>
        <taxon>Actinomycetes</taxon>
        <taxon>Pseudonocardiales</taxon>
        <taxon>Pseudonocardiaceae</taxon>
        <taxon>Pseudonocardia</taxon>
    </lineage>
</organism>
<keyword evidence="3" id="KW-1185">Reference proteome</keyword>
<feature type="domain" description="VOC" evidence="1">
    <location>
        <begin position="12"/>
        <end position="134"/>
    </location>
</feature>
<accession>A0A1I4RVU7</accession>
<dbReference type="InterPro" id="IPR004360">
    <property type="entry name" value="Glyas_Fos-R_dOase_dom"/>
</dbReference>
<reference evidence="2 3" key="1">
    <citation type="submission" date="2016-10" db="EMBL/GenBank/DDBJ databases">
        <authorList>
            <person name="de Groot N.N."/>
        </authorList>
    </citation>
    <scope>NUCLEOTIDE SEQUENCE [LARGE SCALE GENOMIC DNA]</scope>
    <source>
        <strain evidence="2 3">CGMCC 4.1877</strain>
    </source>
</reference>
<protein>
    <submittedName>
        <fullName evidence="2">Uncharacterized conserved protein PhnB, glyoxalase superfamily</fullName>
    </submittedName>
</protein>
<gene>
    <name evidence="2" type="ORF">SAMN05216207_100190</name>
</gene>
<sequence length="137" mass="14602">MSAMSDLEKAVPSVWACLHYRDPRAALAFLTGAFGFTDRAVHAEPGPDGTIHHAELTWASERGEVGGVMFGASDDTARFGAGLVHVVVEDPDALCERARAAGAAIVRGPEDTDYGSRMVVATDPEGNTWSFGTWHED</sequence>
<dbReference type="InterPro" id="IPR037523">
    <property type="entry name" value="VOC_core"/>
</dbReference>